<organism evidence="4 5">
    <name type="scientific">Stemphylium lycopersici</name>
    <name type="common">Tomato gray leaf spot disease fungus</name>
    <name type="synonym">Thyrospora lycopersici</name>
    <dbReference type="NCBI Taxonomy" id="183478"/>
    <lineage>
        <taxon>Eukaryota</taxon>
        <taxon>Fungi</taxon>
        <taxon>Dikarya</taxon>
        <taxon>Ascomycota</taxon>
        <taxon>Pezizomycotina</taxon>
        <taxon>Dothideomycetes</taxon>
        <taxon>Pleosporomycetidae</taxon>
        <taxon>Pleosporales</taxon>
        <taxon>Pleosporineae</taxon>
        <taxon>Pleosporaceae</taxon>
        <taxon>Stemphylium</taxon>
    </lineage>
</organism>
<feature type="domain" description="CHAT" evidence="3">
    <location>
        <begin position="1038"/>
        <end position="1310"/>
    </location>
</feature>
<keyword evidence="1" id="KW-0175">Coiled coil</keyword>
<sequence length="1376" mass="155196">MNRLEEEKCCSTEVTNVAFRTRKAPENMQTDLTCVIEDKQDTKDANDLDFRISSAKEAFDVTSEDDPEWRHRATVLEDVLWEKYSATGQAFDLGRAFRIAQMLFGTTDQTHTEWRHRSSDAVDVIAERHHATGSITDLGELIQIGRGILDVVKANHPHWARKMAHLGEMIWMRYELANVASDLDESIDSIQQAVDAVQDFTKENPSGWARRLANLSDMLWTRWEATGAANDLDDSIRMLQRAIDTTQDDDPDWSDRSARMADAIWERYKISQAEADLDEYIRVGHKLVAITRDQKNQSEMTPRLRLLGEAIWEKYEISRAAVDLDESIRIMQEAVAATPPDEDRPGWAHQLDFLGDAIYERYQLVSSASDLDDSIRMMREIVHGTLREKDAILWAHRLTVLGDRIWTRYELTASAADLDEFIQIAYQVVDATVQDGTAVEWQSPLTFLGDSVWARYKSKGAVGDLDESIRISQLLVDATDKQENCEEWARQSNFLVTALWERYTTTETDADLQRWVNIAQEVVNVSDKHDPMWAQWLNNLGNALSYRYLATGGVGDLEESIRVFQEVADDINEDSPLYPMSLNNLANVLRYRYDSTGAIALLEEAITRSREAVRLSRKITDPSLQEKLDMVHQLKCLAIGLGNRYHRTEAMCDLEEAIEVSRECLDLIPENHPERIHCLNNYGNRMGDMYGRTKEMTHLEEAIKVAREALDLLPENHPDIPGHLNNLSVGLGDRYYRTWTRQDLDEAIFVTRKALNATPDDHPQRAQRAIILGDRLKDRYEKGKSLVDLDESISLHLLTLELSSSSLLVRILGGREAVKSCAASSDWKRAHVAASKTVALMPKLNSRSLETSDKQYRLGQVVGIACDGAAAALLGGEHPGTALSILEQGRGVLAASLDEVRADTVELRKEHAELADRFIRLQNELEGKATLNASSTTHKQKSSVQAQADRRSVADREFDELLAEIRGYPGFKDFLLPPSAADMQTAAEFGPIVVINVSEYRCDAILIESHQIRSLVLPDLNHRDVWAHAHLKNLGVPEVLEWLWDSVTRPILDALGFTSPVIDGKWPRMWWIATGLMSVLPLHAAGYHRKNSARTVLDRVMSSYSSSIKAIIQGRRRHQLEIGSKELDQVLLISMQDTPNQPRLPFVAREVEVLHDLCNSLSFQPTEVTPRKGEVISHLPNCKMFHFAGHGHTDHADPAQSSLLLADWESDPLTVADLLATNIRDRAPFLAYLSACGTGQIRDEKLLDESIHLISACQIAGFRHVIGSLWEVNDQSCVDIAKITYNEMMHGGLTDESVCLGLHKATRALRDTWVQMPTRARKMRKDTEDATGRTAIQVAPGERGAGAVQQRKIAVFDEEEDVVWPMHWVPYVHFGV</sequence>
<dbReference type="PANTHER" id="PTHR19959">
    <property type="entry name" value="KINESIN LIGHT CHAIN"/>
    <property type="match status" value="1"/>
</dbReference>
<dbReference type="EMBL" id="QGDH01000128">
    <property type="protein sequence ID" value="RAR05715.1"/>
    <property type="molecule type" value="Genomic_DNA"/>
</dbReference>
<feature type="region of interest" description="Disordered" evidence="2">
    <location>
        <begin position="930"/>
        <end position="949"/>
    </location>
</feature>
<dbReference type="Proteomes" id="UP000249619">
    <property type="component" value="Unassembled WGS sequence"/>
</dbReference>
<evidence type="ECO:0000313" key="4">
    <source>
        <dbReference type="EMBL" id="RAR05715.1"/>
    </source>
</evidence>
<keyword evidence="5" id="KW-1185">Reference proteome</keyword>
<name>A0A364MWN9_STELY</name>
<feature type="compositionally biased region" description="Polar residues" evidence="2">
    <location>
        <begin position="931"/>
        <end position="946"/>
    </location>
</feature>
<dbReference type="SUPFAM" id="SSF48452">
    <property type="entry name" value="TPR-like"/>
    <property type="match status" value="2"/>
</dbReference>
<dbReference type="Pfam" id="PF12770">
    <property type="entry name" value="CHAT"/>
    <property type="match status" value="1"/>
</dbReference>
<dbReference type="STRING" id="183478.A0A364MWN9"/>
<gene>
    <name evidence="4" type="ORF">DDE83_007284</name>
</gene>
<dbReference type="InterPro" id="IPR024983">
    <property type="entry name" value="CHAT_dom"/>
</dbReference>
<reference evidence="5" key="1">
    <citation type="submission" date="2018-05" db="EMBL/GenBank/DDBJ databases">
        <title>Draft genome sequence of Stemphylium lycopersici strain CIDEFI 213.</title>
        <authorList>
            <person name="Medina R."/>
            <person name="Franco M.E.E."/>
            <person name="Lucentini C.G."/>
            <person name="Saparrat M.C.N."/>
            <person name="Balatti P.A."/>
        </authorList>
    </citation>
    <scope>NUCLEOTIDE SEQUENCE [LARGE SCALE GENOMIC DNA]</scope>
    <source>
        <strain evidence="5">CIDEFI 213</strain>
    </source>
</reference>
<feature type="coiled-coil region" evidence="1">
    <location>
        <begin position="897"/>
        <end position="924"/>
    </location>
</feature>
<evidence type="ECO:0000256" key="1">
    <source>
        <dbReference type="SAM" id="Coils"/>
    </source>
</evidence>
<dbReference type="Gene3D" id="1.25.40.10">
    <property type="entry name" value="Tetratricopeptide repeat domain"/>
    <property type="match status" value="3"/>
</dbReference>
<dbReference type="PANTHER" id="PTHR19959:SF119">
    <property type="entry name" value="FUNGAL LIPASE-LIKE DOMAIN-CONTAINING PROTEIN"/>
    <property type="match status" value="1"/>
</dbReference>
<protein>
    <submittedName>
        <fullName evidence="4">Tpr domain containing protein</fullName>
    </submittedName>
</protein>
<evidence type="ECO:0000313" key="5">
    <source>
        <dbReference type="Proteomes" id="UP000249619"/>
    </source>
</evidence>
<evidence type="ECO:0000259" key="3">
    <source>
        <dbReference type="Pfam" id="PF12770"/>
    </source>
</evidence>
<proteinExistence type="predicted"/>
<dbReference type="Pfam" id="PF13374">
    <property type="entry name" value="TPR_10"/>
    <property type="match status" value="1"/>
</dbReference>
<dbReference type="InterPro" id="IPR011990">
    <property type="entry name" value="TPR-like_helical_dom_sf"/>
</dbReference>
<evidence type="ECO:0000256" key="2">
    <source>
        <dbReference type="SAM" id="MobiDB-lite"/>
    </source>
</evidence>
<comment type="caution">
    <text evidence="4">The sequence shown here is derived from an EMBL/GenBank/DDBJ whole genome shotgun (WGS) entry which is preliminary data.</text>
</comment>
<accession>A0A364MWN9</accession>